<dbReference type="AlphaFoldDB" id="A0A420I4Z1"/>
<dbReference type="EMBL" id="MCFK01001683">
    <property type="protein sequence ID" value="RKF64726.1"/>
    <property type="molecule type" value="Genomic_DNA"/>
</dbReference>
<gene>
    <name evidence="2" type="ORF">OnM2_016014</name>
</gene>
<dbReference type="Proteomes" id="UP000286134">
    <property type="component" value="Unassembled WGS sequence"/>
</dbReference>
<sequence>MATALKQPWSEIPVDQLPSNEAIFTPAQNRGAYNKPPNTATTNTFMWTSISKMYSDVNDKYSGYLNESFDSKFKTFETYCTRAGIPNEKKNEAFDMMFKGSALEYYRTLCNNSSSIPDIEFLKKRKEHKLATLAHWNELTLQQIVDKRDDKDIEAALNSLIITLHLQTETFLFSKLLTACRNHPATVIACSQHHEYLTSLIANLQTSVATWKAKQPQDPQYFYRESSHECSNQRFFPDRTYHIGNSRNRSQANNDRYSTGSRQGGQYSKFRPKTCFVCRKTNCWSSRHSDNQKQQARQRFMNGARRKYTSNQNVTEDDVEKRLDQYILEIEGVDQED</sequence>
<evidence type="ECO:0000313" key="3">
    <source>
        <dbReference type="Proteomes" id="UP000286134"/>
    </source>
</evidence>
<comment type="caution">
    <text evidence="2">The sequence shown here is derived from an EMBL/GenBank/DDBJ whole genome shotgun (WGS) entry which is preliminary data.</text>
</comment>
<evidence type="ECO:0000313" key="2">
    <source>
        <dbReference type="EMBL" id="RKF64726.1"/>
    </source>
</evidence>
<organism evidence="2 3">
    <name type="scientific">Erysiphe neolycopersici</name>
    <dbReference type="NCBI Taxonomy" id="212602"/>
    <lineage>
        <taxon>Eukaryota</taxon>
        <taxon>Fungi</taxon>
        <taxon>Dikarya</taxon>
        <taxon>Ascomycota</taxon>
        <taxon>Pezizomycotina</taxon>
        <taxon>Leotiomycetes</taxon>
        <taxon>Erysiphales</taxon>
        <taxon>Erysiphaceae</taxon>
        <taxon>Erysiphe</taxon>
    </lineage>
</organism>
<proteinExistence type="predicted"/>
<keyword evidence="3" id="KW-1185">Reference proteome</keyword>
<dbReference type="OrthoDB" id="10363478at2759"/>
<name>A0A420I4Z1_9PEZI</name>
<protein>
    <submittedName>
        <fullName evidence="2">Putative glycosyl</fullName>
    </submittedName>
</protein>
<evidence type="ECO:0000256" key="1">
    <source>
        <dbReference type="SAM" id="MobiDB-lite"/>
    </source>
</evidence>
<feature type="region of interest" description="Disordered" evidence="1">
    <location>
        <begin position="241"/>
        <end position="265"/>
    </location>
</feature>
<accession>A0A420I4Z1</accession>
<feature type="compositionally biased region" description="Polar residues" evidence="1">
    <location>
        <begin position="243"/>
        <end position="265"/>
    </location>
</feature>
<reference evidence="2 3" key="1">
    <citation type="journal article" date="2018" name="BMC Genomics">
        <title>Comparative genome analyses reveal sequence features reflecting distinct modes of host-adaptation between dicot and monocot powdery mildew.</title>
        <authorList>
            <person name="Wu Y."/>
            <person name="Ma X."/>
            <person name="Pan Z."/>
            <person name="Kale S.D."/>
            <person name="Song Y."/>
            <person name="King H."/>
            <person name="Zhang Q."/>
            <person name="Presley C."/>
            <person name="Deng X."/>
            <person name="Wei C.I."/>
            <person name="Xiao S."/>
        </authorList>
    </citation>
    <scope>NUCLEOTIDE SEQUENCE [LARGE SCALE GENOMIC DNA]</scope>
    <source>
        <strain evidence="2">UMSG2</strain>
    </source>
</reference>